<name>A0A4Y9FUP6_9MICO</name>
<sequence length="64" mass="6505">MSEESKNSASDEAKAKFREALERKNAQSAAKNGAPGSGGPHGAGAIHGTHGAAGGKREFRRKSG</sequence>
<dbReference type="Proteomes" id="UP000298358">
    <property type="component" value="Unassembled WGS sequence"/>
</dbReference>
<dbReference type="Pfam" id="PF17227">
    <property type="entry name" value="DUF5302"/>
    <property type="match status" value="1"/>
</dbReference>
<comment type="caution">
    <text evidence="2">The sequence shown here is derived from an EMBL/GenBank/DDBJ whole genome shotgun (WGS) entry which is preliminary data.</text>
</comment>
<dbReference type="OrthoDB" id="4319558at2"/>
<feature type="region of interest" description="Disordered" evidence="1">
    <location>
        <begin position="1"/>
        <end position="64"/>
    </location>
</feature>
<dbReference type="InterPro" id="IPR035172">
    <property type="entry name" value="DUF5302"/>
</dbReference>
<evidence type="ECO:0000256" key="1">
    <source>
        <dbReference type="SAM" id="MobiDB-lite"/>
    </source>
</evidence>
<accession>A0A4Y9FUP6</accession>
<keyword evidence="3" id="KW-1185">Reference proteome</keyword>
<organism evidence="2 3">
    <name type="scientific">Microbacterium paludicola</name>
    <dbReference type="NCBI Taxonomy" id="300019"/>
    <lineage>
        <taxon>Bacteria</taxon>
        <taxon>Bacillati</taxon>
        <taxon>Actinomycetota</taxon>
        <taxon>Actinomycetes</taxon>
        <taxon>Micrococcales</taxon>
        <taxon>Microbacteriaceae</taxon>
        <taxon>Microbacterium</taxon>
    </lineage>
</organism>
<dbReference type="RefSeq" id="WP_135114687.1">
    <property type="nucleotide sequence ID" value="NZ_BAAANG010000001.1"/>
</dbReference>
<reference evidence="2 3" key="1">
    <citation type="submission" date="2019-03" db="EMBL/GenBank/DDBJ databases">
        <title>Diversity of the mouse oral microbiome.</title>
        <authorList>
            <person name="Joseph S."/>
            <person name="Aduse-Opoku J."/>
            <person name="Curtis M."/>
            <person name="Wade W."/>
            <person name="Hashim A."/>
        </authorList>
    </citation>
    <scope>NUCLEOTIDE SEQUENCE [LARGE SCALE GENOMIC DNA]</scope>
    <source>
        <strain evidence="2 3">P1012</strain>
    </source>
</reference>
<dbReference type="AlphaFoldDB" id="A0A4Y9FUP6"/>
<protein>
    <recommendedName>
        <fullName evidence="4">DUF5302 domain-containing protein</fullName>
    </recommendedName>
</protein>
<dbReference type="EMBL" id="SPQB01000022">
    <property type="protein sequence ID" value="TFU32613.1"/>
    <property type="molecule type" value="Genomic_DNA"/>
</dbReference>
<feature type="compositionally biased region" description="Basic and acidic residues" evidence="1">
    <location>
        <begin position="1"/>
        <end position="25"/>
    </location>
</feature>
<evidence type="ECO:0000313" key="3">
    <source>
        <dbReference type="Proteomes" id="UP000298358"/>
    </source>
</evidence>
<evidence type="ECO:0000313" key="2">
    <source>
        <dbReference type="EMBL" id="TFU32613.1"/>
    </source>
</evidence>
<gene>
    <name evidence="2" type="ORF">E4U02_09960</name>
</gene>
<evidence type="ECO:0008006" key="4">
    <source>
        <dbReference type="Google" id="ProtNLM"/>
    </source>
</evidence>
<proteinExistence type="predicted"/>